<dbReference type="EMBL" id="QRJE01000014">
    <property type="protein sequence ID" value="RHH11845.1"/>
    <property type="molecule type" value="Genomic_DNA"/>
</dbReference>
<dbReference type="PANTHER" id="PTHR47545:SF1">
    <property type="entry name" value="MULTIFUNCTIONAL CCA PROTEIN"/>
    <property type="match status" value="1"/>
</dbReference>
<feature type="domain" description="HD/PDEase" evidence="2">
    <location>
        <begin position="35"/>
        <end position="177"/>
    </location>
</feature>
<reference evidence="3 4" key="1">
    <citation type="submission" date="2018-08" db="EMBL/GenBank/DDBJ databases">
        <title>A genome reference for cultivated species of the human gut microbiota.</title>
        <authorList>
            <person name="Zou Y."/>
            <person name="Xue W."/>
            <person name="Luo G."/>
        </authorList>
    </citation>
    <scope>NUCLEOTIDE SEQUENCE [LARGE SCALE GENOMIC DNA]</scope>
    <source>
        <strain evidence="3 4">AM18-6</strain>
    </source>
</reference>
<dbReference type="InterPro" id="IPR006674">
    <property type="entry name" value="HD_domain"/>
</dbReference>
<evidence type="ECO:0000313" key="3">
    <source>
        <dbReference type="EMBL" id="RHH11845.1"/>
    </source>
</evidence>
<dbReference type="InterPro" id="IPR050124">
    <property type="entry name" value="tRNA_CCA-adding_enzyme"/>
</dbReference>
<accession>A0A081TY45</accession>
<dbReference type="RefSeq" id="WP_032540467.1">
    <property type="nucleotide sequence ID" value="NZ_CP037440.1"/>
</dbReference>
<dbReference type="Pfam" id="PF01966">
    <property type="entry name" value="HD"/>
    <property type="match status" value="1"/>
</dbReference>
<evidence type="ECO:0000256" key="1">
    <source>
        <dbReference type="ARBA" id="ARBA00022741"/>
    </source>
</evidence>
<dbReference type="GeneID" id="99672122"/>
<protein>
    <submittedName>
        <fullName evidence="3">HD domain-containing protein</fullName>
    </submittedName>
</protein>
<dbReference type="Proteomes" id="UP000266644">
    <property type="component" value="Unassembled WGS sequence"/>
</dbReference>
<gene>
    <name evidence="3" type="ORF">DW228_10180</name>
</gene>
<evidence type="ECO:0000259" key="2">
    <source>
        <dbReference type="SMART" id="SM00471"/>
    </source>
</evidence>
<dbReference type="SUPFAM" id="SSF109604">
    <property type="entry name" value="HD-domain/PDEase-like"/>
    <property type="match status" value="1"/>
</dbReference>
<dbReference type="SUPFAM" id="SSF52540">
    <property type="entry name" value="P-loop containing nucleoside triphosphate hydrolases"/>
    <property type="match status" value="1"/>
</dbReference>
<dbReference type="AlphaFoldDB" id="A0A081TY45"/>
<dbReference type="InterPro" id="IPR003607">
    <property type="entry name" value="HD/PDEase_dom"/>
</dbReference>
<dbReference type="GO" id="GO:0000166">
    <property type="term" value="F:nucleotide binding"/>
    <property type="evidence" value="ECO:0007669"/>
    <property type="project" value="UniProtKB-KW"/>
</dbReference>
<sequence length="371" mass="42941">MIWRLTERKDWDSLVQQFSWVRDMDLVPQHALHHAEGSVAVHTRMVLEALQQQPSYLRLAEQDREILWAAALLHDVEKRSTSVDEGNGQITSKNHAKRGEATVRTLLYRDISTPFGIREHIASLVRHHGLPIWLMEREDPLKHACEASLRLDTSLLKQLAVADICGRICTDREILLEATEFFEMFCREQQCWGKARAFAGDTARFHYFHTNQAYIDYVPHDDFRCEVTLLAGLPGMGKDYYIESRCADMPVVSLDAIRREHKLSPTDKAANGWVAQTAKEQARGYLRKGQDFIWNATNVTRQRRAQLVDLFITYGARVKIVYIEKPYSVWRRQNGIREYKVPEPVLDAMLDKLEVPRLTEAHEVVYAVQEQ</sequence>
<dbReference type="InterPro" id="IPR027417">
    <property type="entry name" value="P-loop_NTPase"/>
</dbReference>
<dbReference type="CDD" id="cd00077">
    <property type="entry name" value="HDc"/>
    <property type="match status" value="1"/>
</dbReference>
<dbReference type="PANTHER" id="PTHR47545">
    <property type="entry name" value="MULTIFUNCTIONAL CCA PROTEIN"/>
    <property type="match status" value="1"/>
</dbReference>
<dbReference type="Gene3D" id="1.10.3210.10">
    <property type="entry name" value="Hypothetical protein af1432"/>
    <property type="match status" value="1"/>
</dbReference>
<name>A0A081TY45_BACFG</name>
<keyword evidence="1" id="KW-0547">Nucleotide-binding</keyword>
<evidence type="ECO:0000313" key="4">
    <source>
        <dbReference type="Proteomes" id="UP000266644"/>
    </source>
</evidence>
<proteinExistence type="predicted"/>
<comment type="caution">
    <text evidence="3">The sequence shown here is derived from an EMBL/GenBank/DDBJ whole genome shotgun (WGS) entry which is preliminary data.</text>
</comment>
<dbReference type="Pfam" id="PF13671">
    <property type="entry name" value="AAA_33"/>
    <property type="match status" value="1"/>
</dbReference>
<dbReference type="Gene3D" id="3.40.50.300">
    <property type="entry name" value="P-loop containing nucleotide triphosphate hydrolases"/>
    <property type="match status" value="1"/>
</dbReference>
<dbReference type="SMART" id="SM00471">
    <property type="entry name" value="HDc"/>
    <property type="match status" value="1"/>
</dbReference>
<organism evidence="3 4">
    <name type="scientific">Bacteroides fragilis</name>
    <dbReference type="NCBI Taxonomy" id="817"/>
    <lineage>
        <taxon>Bacteria</taxon>
        <taxon>Pseudomonadati</taxon>
        <taxon>Bacteroidota</taxon>
        <taxon>Bacteroidia</taxon>
        <taxon>Bacteroidales</taxon>
        <taxon>Bacteroidaceae</taxon>
        <taxon>Bacteroides</taxon>
    </lineage>
</organism>